<dbReference type="CDD" id="cd02440">
    <property type="entry name" value="AdoMet_MTases"/>
    <property type="match status" value="1"/>
</dbReference>
<protein>
    <recommendedName>
        <fullName evidence="4">tRNA (uracil(54)-C(5))-methyltransferase</fullName>
        <ecNumber evidence="4">2.1.1.35</ecNumber>
    </recommendedName>
</protein>
<proteinExistence type="inferred from homology"/>
<dbReference type="SUPFAM" id="SSF53335">
    <property type="entry name" value="S-adenosyl-L-methionine-dependent methyltransferases"/>
    <property type="match status" value="1"/>
</dbReference>
<keyword evidence="2 6" id="KW-0808">Transferase</keyword>
<dbReference type="GO" id="GO:0030697">
    <property type="term" value="F:tRNA (uracil(54)-C5)-methyltransferase activity, S-adenosyl methionine-dependent"/>
    <property type="evidence" value="ECO:0007669"/>
    <property type="project" value="UniProtKB-EC"/>
</dbReference>
<dbReference type="AlphaFoldDB" id="A0AA36FJ73"/>
<evidence type="ECO:0000256" key="4">
    <source>
        <dbReference type="ARBA" id="ARBA00033763"/>
    </source>
</evidence>
<feature type="binding site" evidence="6">
    <location>
        <position position="405"/>
    </location>
    <ligand>
        <name>S-adenosyl-L-methionine</name>
        <dbReference type="ChEBI" id="CHEBI:59789"/>
    </ligand>
</feature>
<dbReference type="InterPro" id="IPR029063">
    <property type="entry name" value="SAM-dependent_MTases_sf"/>
</dbReference>
<dbReference type="GO" id="GO:0032259">
    <property type="term" value="P:methylation"/>
    <property type="evidence" value="ECO:0007669"/>
    <property type="project" value="UniProtKB-KW"/>
</dbReference>
<evidence type="ECO:0000256" key="5">
    <source>
        <dbReference type="ARBA" id="ARBA00047278"/>
    </source>
</evidence>
<evidence type="ECO:0000313" key="8">
    <source>
        <dbReference type="Proteomes" id="UP001162480"/>
    </source>
</evidence>
<evidence type="ECO:0000313" key="7">
    <source>
        <dbReference type="EMBL" id="CAI9741051.1"/>
    </source>
</evidence>
<evidence type="ECO:0000256" key="1">
    <source>
        <dbReference type="ARBA" id="ARBA00022603"/>
    </source>
</evidence>
<accession>A0AA36FJ73</accession>
<keyword evidence="1 6" id="KW-0489">Methyltransferase</keyword>
<dbReference type="PANTHER" id="PTHR45904">
    <property type="entry name" value="TRNA (URACIL-5-)-METHYLTRANSFERASE"/>
    <property type="match status" value="1"/>
</dbReference>
<feature type="active site" description="Nucleophile" evidence="6">
    <location>
        <position position="482"/>
    </location>
</feature>
<dbReference type="Gene3D" id="2.40.50.1070">
    <property type="match status" value="1"/>
</dbReference>
<dbReference type="EMBL" id="OX597838">
    <property type="protein sequence ID" value="CAI9741051.1"/>
    <property type="molecule type" value="Genomic_DNA"/>
</dbReference>
<keyword evidence="3 6" id="KW-0949">S-adenosyl-L-methionine</keyword>
<evidence type="ECO:0000256" key="6">
    <source>
        <dbReference type="PROSITE-ProRule" id="PRU01024"/>
    </source>
</evidence>
<comment type="caution">
    <text evidence="6">Lacks conserved residue(s) required for the propagation of feature annotation.</text>
</comment>
<gene>
    <name evidence="7" type="ORF">OCTVUL_1B015432</name>
</gene>
<dbReference type="PROSITE" id="PS51687">
    <property type="entry name" value="SAM_MT_RNA_M5U"/>
    <property type="match status" value="1"/>
</dbReference>
<comment type="catalytic activity">
    <reaction evidence="5">
        <text>uridine(54) in tRNA + S-adenosyl-L-methionine = 5-methyluridine(54) in tRNA + S-adenosyl-L-homocysteine + H(+)</text>
        <dbReference type="Rhea" id="RHEA:42712"/>
        <dbReference type="Rhea" id="RHEA-COMP:10167"/>
        <dbReference type="Rhea" id="RHEA-COMP:10193"/>
        <dbReference type="ChEBI" id="CHEBI:15378"/>
        <dbReference type="ChEBI" id="CHEBI:57856"/>
        <dbReference type="ChEBI" id="CHEBI:59789"/>
        <dbReference type="ChEBI" id="CHEBI:65315"/>
        <dbReference type="ChEBI" id="CHEBI:74447"/>
        <dbReference type="EC" id="2.1.1.35"/>
    </reaction>
    <physiologicalReaction direction="left-to-right" evidence="5">
        <dbReference type="Rhea" id="RHEA:42713"/>
    </physiologicalReaction>
</comment>
<name>A0AA36FJ73_OCTVU</name>
<sequence length="541" mass="61301">MVSLICLMFEITSEGLSRHHLRRPLTAERGVSAVNGSVFVVVSILQDDINTSMMEAETNRNNNSNTSDRSFENLSAKRKDVAGSSQDVSESKRSKISIDLRDEITTAGEKVKRALLPFCDVPYEDQLRRKASDVRDAMVKFSWEVHRTCPKWRNWLKEQMKNHSGVLCEIEKIRPSPVLNAYRNKSEFTIASSSNGTKERIVGFRVGSYRDGSSVVGEPYACDNLPDSMKLIAKVFQQYVRQSQYDVYNDQSHDGHWRQLIVRTSSQNDIMIIPVFYAQFLSDDEVDAEKAAMTEYFSDGDGVQCGVTSLYFRCLSNRLGSCRQHAVNEHLWGKKCITEVLLELSFHIYPDTFFSFNNPAAALLYTMVGDLCLEEPNNIVFNICCSTGTVALSLAKRVKSVVAVDMWAANIEEAKKNAELNNVTNVVFHHAKAEEVTNQLDRWLKGQSAVAVLDSPCAEMQSKVIYALRRCHFIHRVIYISCNPVAAIQNFTDLMRPKSQTMKGKAFYPVKAIPVDLSPHTKLCVMVVMFKRRRFHTDMMC</sequence>
<keyword evidence="8" id="KW-1185">Reference proteome</keyword>
<feature type="binding site" evidence="6">
    <location>
        <position position="454"/>
    </location>
    <ligand>
        <name>S-adenosyl-L-methionine</name>
        <dbReference type="ChEBI" id="CHEBI:59789"/>
    </ligand>
</feature>
<dbReference type="Gene3D" id="3.40.50.150">
    <property type="entry name" value="Vaccinia Virus protein VP39"/>
    <property type="match status" value="1"/>
</dbReference>
<organism evidence="7 8">
    <name type="scientific">Octopus vulgaris</name>
    <name type="common">Common octopus</name>
    <dbReference type="NCBI Taxonomy" id="6645"/>
    <lineage>
        <taxon>Eukaryota</taxon>
        <taxon>Metazoa</taxon>
        <taxon>Spiralia</taxon>
        <taxon>Lophotrochozoa</taxon>
        <taxon>Mollusca</taxon>
        <taxon>Cephalopoda</taxon>
        <taxon>Coleoidea</taxon>
        <taxon>Octopodiformes</taxon>
        <taxon>Octopoda</taxon>
        <taxon>Incirrata</taxon>
        <taxon>Octopodidae</taxon>
        <taxon>Octopus</taxon>
    </lineage>
</organism>
<dbReference type="Pfam" id="PF05958">
    <property type="entry name" value="tRNA_U5-meth_tr"/>
    <property type="match status" value="1"/>
</dbReference>
<dbReference type="Proteomes" id="UP001162480">
    <property type="component" value="Chromosome 25"/>
</dbReference>
<reference evidence="7" key="1">
    <citation type="submission" date="2023-08" db="EMBL/GenBank/DDBJ databases">
        <authorList>
            <person name="Alioto T."/>
            <person name="Alioto T."/>
            <person name="Gomez Garrido J."/>
        </authorList>
    </citation>
    <scope>NUCLEOTIDE SEQUENCE</scope>
</reference>
<dbReference type="GO" id="GO:0003723">
    <property type="term" value="F:RNA binding"/>
    <property type="evidence" value="ECO:0007669"/>
    <property type="project" value="TreeGrafter"/>
</dbReference>
<dbReference type="GO" id="GO:0006396">
    <property type="term" value="P:RNA processing"/>
    <property type="evidence" value="ECO:0007669"/>
    <property type="project" value="InterPro"/>
</dbReference>
<dbReference type="InterPro" id="IPR045850">
    <property type="entry name" value="TRM2_met"/>
</dbReference>
<evidence type="ECO:0000256" key="3">
    <source>
        <dbReference type="ARBA" id="ARBA00022691"/>
    </source>
</evidence>
<comment type="similarity">
    <text evidence="6">Belongs to the class I-like SAM-binding methyltransferase superfamily. RNA M5U methyltransferase family.</text>
</comment>
<dbReference type="EC" id="2.1.1.35" evidence="4"/>
<evidence type="ECO:0000256" key="2">
    <source>
        <dbReference type="ARBA" id="ARBA00022679"/>
    </source>
</evidence>
<dbReference type="PANTHER" id="PTHR45904:SF2">
    <property type="entry name" value="TRNA (URACIL-5-)-METHYLTRANSFERASE HOMOLOG A"/>
    <property type="match status" value="1"/>
</dbReference>
<dbReference type="InterPro" id="IPR010280">
    <property type="entry name" value="U5_MeTrfase_fam"/>
</dbReference>